<dbReference type="CDD" id="cd21471">
    <property type="entry name" value="CrtC-like"/>
    <property type="match status" value="1"/>
</dbReference>
<gene>
    <name evidence="1" type="ORF">ENE75_13315</name>
</gene>
<dbReference type="SUPFAM" id="SSF159245">
    <property type="entry name" value="AttH-like"/>
    <property type="match status" value="1"/>
</dbReference>
<evidence type="ECO:0000313" key="2">
    <source>
        <dbReference type="Proteomes" id="UP000288178"/>
    </source>
</evidence>
<dbReference type="AlphaFoldDB" id="A0A3S3SBM1"/>
<organism evidence="1 2">
    <name type="scientific">Rubrivivax albus</name>
    <dbReference type="NCBI Taxonomy" id="2499835"/>
    <lineage>
        <taxon>Bacteria</taxon>
        <taxon>Pseudomonadati</taxon>
        <taxon>Pseudomonadota</taxon>
        <taxon>Betaproteobacteria</taxon>
        <taxon>Burkholderiales</taxon>
        <taxon>Sphaerotilaceae</taxon>
        <taxon>Rubrivivax</taxon>
    </lineage>
</organism>
<reference evidence="1 2" key="1">
    <citation type="submission" date="2019-01" db="EMBL/GenBank/DDBJ databases">
        <authorList>
            <person name="Chen W.-M."/>
        </authorList>
    </citation>
    <scope>NUCLEOTIDE SEQUENCE [LARGE SCALE GENOMIC DNA]</scope>
    <source>
        <strain evidence="1 2">ICH-3</strain>
    </source>
</reference>
<dbReference type="EMBL" id="SACT01000004">
    <property type="protein sequence ID" value="RVT50792.1"/>
    <property type="molecule type" value="Genomic_DNA"/>
</dbReference>
<comment type="caution">
    <text evidence="1">The sequence shown here is derived from an EMBL/GenBank/DDBJ whole genome shotgun (WGS) entry which is preliminary data.</text>
</comment>
<sequence>MAPGGYLWWYVDAVSDDGRHALTVIAFVGSVFSPYYRRAFHRDPMTDPLQHCAINVALYGDARRWTMTERAARHVQRSATAFVVGPSRVRWDGGALCLDIDEVGMPWPRRVRGRVRIWPHGLARWRTTLDTGGAHRWGPIAPCARAEVELDAPALRWQGEAYVDSNDGDEPIERPFADWDWSRATLADGSTAVIYDVRERGGAGRVIAQRFATHGQTEAFAAPPRQRLPRTGWRVARQIRSDAPARVHRTLEDTPFYARSLLDCGVLGQRVQAVHESLSLPRLQSPMVQWMLPWRMPRRR</sequence>
<name>A0A3S3SBM1_9BURK</name>
<dbReference type="OrthoDB" id="5491608at2"/>
<proteinExistence type="predicted"/>
<dbReference type="Proteomes" id="UP000288178">
    <property type="component" value="Unassembled WGS sequence"/>
</dbReference>
<evidence type="ECO:0000313" key="1">
    <source>
        <dbReference type="EMBL" id="RVT50792.1"/>
    </source>
</evidence>
<protein>
    <submittedName>
        <fullName evidence="1">Carotenoid 1,2-hydratase</fullName>
    </submittedName>
</protein>
<keyword evidence="2" id="KW-1185">Reference proteome</keyword>
<dbReference type="RefSeq" id="WP_128198818.1">
    <property type="nucleotide sequence ID" value="NZ_SACT01000004.1"/>
</dbReference>
<accession>A0A3S3SBM1</accession>